<comment type="subcellular location">
    <subcellularLocation>
        <location evidence="1">Plastid</location>
    </subcellularLocation>
</comment>
<evidence type="ECO:0000313" key="6">
    <source>
        <dbReference type="Proteomes" id="UP000013827"/>
    </source>
</evidence>
<dbReference type="RefSeq" id="XP_005784333.1">
    <property type="nucleotide sequence ID" value="XM_005784276.1"/>
</dbReference>
<feature type="signal peptide" evidence="3">
    <location>
        <begin position="1"/>
        <end position="19"/>
    </location>
</feature>
<feature type="domain" description="Plastid lipid-associated protein/fibrillin conserved" evidence="4">
    <location>
        <begin position="230"/>
        <end position="257"/>
    </location>
</feature>
<accession>A0A0D3K819</accession>
<evidence type="ECO:0000256" key="2">
    <source>
        <dbReference type="ARBA" id="ARBA00022640"/>
    </source>
</evidence>
<keyword evidence="3" id="KW-0732">Signal</keyword>
<dbReference type="InterPro" id="IPR039633">
    <property type="entry name" value="PAP"/>
</dbReference>
<dbReference type="EnsemblProtists" id="EOD31904">
    <property type="protein sequence ID" value="EOD31904"/>
    <property type="gene ID" value="EMIHUDRAFT_456140"/>
</dbReference>
<dbReference type="Pfam" id="PF04755">
    <property type="entry name" value="PAP_fibrillin"/>
    <property type="match status" value="1"/>
</dbReference>
<keyword evidence="6" id="KW-1185">Reference proteome</keyword>
<evidence type="ECO:0000259" key="4">
    <source>
        <dbReference type="Pfam" id="PF04755"/>
    </source>
</evidence>
<evidence type="ECO:0000256" key="1">
    <source>
        <dbReference type="ARBA" id="ARBA00004474"/>
    </source>
</evidence>
<evidence type="ECO:0000256" key="3">
    <source>
        <dbReference type="SAM" id="SignalP"/>
    </source>
</evidence>
<dbReference type="KEGG" id="ehx:EMIHUDRAFT_456154"/>
<dbReference type="GO" id="GO:0009536">
    <property type="term" value="C:plastid"/>
    <property type="evidence" value="ECO:0007669"/>
    <property type="project" value="UniProtKB-SubCell"/>
</dbReference>
<protein>
    <recommendedName>
        <fullName evidence="4">Plastid lipid-associated protein/fibrillin conserved domain-containing protein</fullName>
    </recommendedName>
</protein>
<dbReference type="RefSeq" id="XP_005784353.1">
    <property type="nucleotide sequence ID" value="XM_005784296.1"/>
</dbReference>
<dbReference type="GeneID" id="17277199"/>
<evidence type="ECO:0000313" key="5">
    <source>
        <dbReference type="EnsemblProtists" id="EOD31904"/>
    </source>
</evidence>
<dbReference type="GeneID" id="17277184"/>
<dbReference type="PANTHER" id="PTHR31906">
    <property type="entry name" value="PLASTID-LIPID-ASSOCIATED PROTEIN 4, CHLOROPLASTIC-RELATED"/>
    <property type="match status" value="1"/>
</dbReference>
<proteinExistence type="predicted"/>
<dbReference type="AlphaFoldDB" id="A0A0D3K819"/>
<keyword evidence="2" id="KW-0934">Plastid</keyword>
<feature type="chain" id="PRO_5044053625" description="Plastid lipid-associated protein/fibrillin conserved domain-containing protein" evidence="3">
    <location>
        <begin position="20"/>
        <end position="261"/>
    </location>
</feature>
<dbReference type="PaxDb" id="2903-EOD31904"/>
<reference evidence="5" key="2">
    <citation type="submission" date="2024-10" db="UniProtKB">
        <authorList>
            <consortium name="EnsemblProtists"/>
        </authorList>
    </citation>
    <scope>IDENTIFICATION</scope>
</reference>
<dbReference type="HOGENOM" id="CLU_919315_0_0_1"/>
<dbReference type="OMA" id="AFNMFQP"/>
<dbReference type="Proteomes" id="UP000013827">
    <property type="component" value="Unassembled WGS sequence"/>
</dbReference>
<dbReference type="KEGG" id="ehx:EMIHUDRAFT_456140"/>
<sequence>MPRAAATAGLLVSLSWAAAVTIPAAKCALRSALADNGGNSKAPAVVAAVDALSSLCPFEAPTRESALLGKWQQINAPEYSGGTRDASGAFQYTLGRLSFGIFQPKDLMCTLGPILNPLKESAVGGVIEYEIEIPFSIGRDNGPSLSAEIINFATCAVETDTRLSVSFSGGVMRPAEGCDRPAWREVFGPALVAKPGKRVRVMNWLLRRLMGLIKPSQLGDDDAMSYQMTKAPKGHLDVLYLDDELRITRGNRGSLVICERL</sequence>
<reference evidence="6" key="1">
    <citation type="journal article" date="2013" name="Nature">
        <title>Pan genome of the phytoplankton Emiliania underpins its global distribution.</title>
        <authorList>
            <person name="Read B.A."/>
            <person name="Kegel J."/>
            <person name="Klute M.J."/>
            <person name="Kuo A."/>
            <person name="Lefebvre S.C."/>
            <person name="Maumus F."/>
            <person name="Mayer C."/>
            <person name="Miller J."/>
            <person name="Monier A."/>
            <person name="Salamov A."/>
            <person name="Young J."/>
            <person name="Aguilar M."/>
            <person name="Claverie J.M."/>
            <person name="Frickenhaus S."/>
            <person name="Gonzalez K."/>
            <person name="Herman E.K."/>
            <person name="Lin Y.C."/>
            <person name="Napier J."/>
            <person name="Ogata H."/>
            <person name="Sarno A.F."/>
            <person name="Shmutz J."/>
            <person name="Schroeder D."/>
            <person name="de Vargas C."/>
            <person name="Verret F."/>
            <person name="von Dassow P."/>
            <person name="Valentin K."/>
            <person name="Van de Peer Y."/>
            <person name="Wheeler G."/>
            <person name="Dacks J.B."/>
            <person name="Delwiche C.F."/>
            <person name="Dyhrman S.T."/>
            <person name="Glockner G."/>
            <person name="John U."/>
            <person name="Richards T."/>
            <person name="Worden A.Z."/>
            <person name="Zhang X."/>
            <person name="Grigoriev I.V."/>
            <person name="Allen A.E."/>
            <person name="Bidle K."/>
            <person name="Borodovsky M."/>
            <person name="Bowler C."/>
            <person name="Brownlee C."/>
            <person name="Cock J.M."/>
            <person name="Elias M."/>
            <person name="Gladyshev V.N."/>
            <person name="Groth M."/>
            <person name="Guda C."/>
            <person name="Hadaegh A."/>
            <person name="Iglesias-Rodriguez M.D."/>
            <person name="Jenkins J."/>
            <person name="Jones B.M."/>
            <person name="Lawson T."/>
            <person name="Leese F."/>
            <person name="Lindquist E."/>
            <person name="Lobanov A."/>
            <person name="Lomsadze A."/>
            <person name="Malik S.B."/>
            <person name="Marsh M.E."/>
            <person name="Mackinder L."/>
            <person name="Mock T."/>
            <person name="Mueller-Roeber B."/>
            <person name="Pagarete A."/>
            <person name="Parker M."/>
            <person name="Probert I."/>
            <person name="Quesneville H."/>
            <person name="Raines C."/>
            <person name="Rensing S.A."/>
            <person name="Riano-Pachon D.M."/>
            <person name="Richier S."/>
            <person name="Rokitta S."/>
            <person name="Shiraiwa Y."/>
            <person name="Soanes D.M."/>
            <person name="van der Giezen M."/>
            <person name="Wahlund T.M."/>
            <person name="Williams B."/>
            <person name="Wilson W."/>
            <person name="Wolfe G."/>
            <person name="Wurch L.L."/>
        </authorList>
    </citation>
    <scope>NUCLEOTIDE SEQUENCE</scope>
</reference>
<organism evidence="5 6">
    <name type="scientific">Emiliania huxleyi (strain CCMP1516)</name>
    <dbReference type="NCBI Taxonomy" id="280463"/>
    <lineage>
        <taxon>Eukaryota</taxon>
        <taxon>Haptista</taxon>
        <taxon>Haptophyta</taxon>
        <taxon>Prymnesiophyceae</taxon>
        <taxon>Isochrysidales</taxon>
        <taxon>Noelaerhabdaceae</taxon>
        <taxon>Emiliania</taxon>
    </lineage>
</organism>
<name>A0A0D3K819_EMIH1</name>
<dbReference type="EnsemblProtists" id="EOD31924">
    <property type="protein sequence ID" value="EOD31924"/>
    <property type="gene ID" value="EMIHUDRAFT_456154"/>
</dbReference>
<dbReference type="InterPro" id="IPR006843">
    <property type="entry name" value="PAP/fibrillin_dom"/>
</dbReference>
<dbReference type="eggNOG" id="ENOG502S7IC">
    <property type="taxonomic scope" value="Eukaryota"/>
</dbReference>